<dbReference type="Proteomes" id="UP000504635">
    <property type="component" value="Unplaced"/>
</dbReference>
<sequence length="101" mass="11584">MINLLVIWYPVMSIQVQTLYLKTNICCRTCWWTTLSLELDLYCYLRKAVTEKEKGSDIPKPGIFQSGDDAVFASEVRSFSCKTSFKNLTQAVVYTQVRSEA</sequence>
<reference evidence="2" key="1">
    <citation type="submission" date="2025-08" db="UniProtKB">
        <authorList>
            <consortium name="RefSeq"/>
        </authorList>
    </citation>
    <scope>IDENTIFICATION</scope>
    <source>
        <tissue evidence="2">Gonads</tissue>
    </source>
</reference>
<gene>
    <name evidence="2" type="primary">LOC115874614</name>
</gene>
<accession>A0A6J2X398</accession>
<dbReference type="GeneID" id="115874614"/>
<keyword evidence="1" id="KW-1185">Reference proteome</keyword>
<dbReference type="KEGG" id="soy:115874614"/>
<name>A0A6J2X398_SITOR</name>
<dbReference type="RefSeq" id="XP_030745683.1">
    <property type="nucleotide sequence ID" value="XM_030889823.1"/>
</dbReference>
<dbReference type="AlphaFoldDB" id="A0A6J2X398"/>
<organism evidence="1 2">
    <name type="scientific">Sitophilus oryzae</name>
    <name type="common">Rice weevil</name>
    <name type="synonym">Curculio oryzae</name>
    <dbReference type="NCBI Taxonomy" id="7048"/>
    <lineage>
        <taxon>Eukaryota</taxon>
        <taxon>Metazoa</taxon>
        <taxon>Ecdysozoa</taxon>
        <taxon>Arthropoda</taxon>
        <taxon>Hexapoda</taxon>
        <taxon>Insecta</taxon>
        <taxon>Pterygota</taxon>
        <taxon>Neoptera</taxon>
        <taxon>Endopterygota</taxon>
        <taxon>Coleoptera</taxon>
        <taxon>Polyphaga</taxon>
        <taxon>Cucujiformia</taxon>
        <taxon>Curculionidae</taxon>
        <taxon>Dryophthorinae</taxon>
        <taxon>Sitophilus</taxon>
    </lineage>
</organism>
<evidence type="ECO:0000313" key="1">
    <source>
        <dbReference type="Proteomes" id="UP000504635"/>
    </source>
</evidence>
<evidence type="ECO:0000313" key="2">
    <source>
        <dbReference type="RefSeq" id="XP_030745683.1"/>
    </source>
</evidence>
<proteinExistence type="predicted"/>
<dbReference type="InParanoid" id="A0A6J2X398"/>
<protein>
    <submittedName>
        <fullName evidence="2">Uncharacterized protein LOC115874614 isoform X1</fullName>
    </submittedName>
</protein>